<name>A0A0F9ITT2_9ZZZZ</name>
<comment type="caution">
    <text evidence="1">The sequence shown here is derived from an EMBL/GenBank/DDBJ whole genome shotgun (WGS) entry which is preliminary data.</text>
</comment>
<proteinExistence type="predicted"/>
<organism evidence="1">
    <name type="scientific">marine sediment metagenome</name>
    <dbReference type="NCBI Taxonomy" id="412755"/>
    <lineage>
        <taxon>unclassified sequences</taxon>
        <taxon>metagenomes</taxon>
        <taxon>ecological metagenomes</taxon>
    </lineage>
</organism>
<dbReference type="AlphaFoldDB" id="A0A0F9ITT2"/>
<feature type="non-terminal residue" evidence="1">
    <location>
        <position position="83"/>
    </location>
</feature>
<evidence type="ECO:0000313" key="1">
    <source>
        <dbReference type="EMBL" id="KKL90502.1"/>
    </source>
</evidence>
<protein>
    <submittedName>
        <fullName evidence="1">Uncharacterized protein</fullName>
    </submittedName>
</protein>
<reference evidence="1" key="1">
    <citation type="journal article" date="2015" name="Nature">
        <title>Complex archaea that bridge the gap between prokaryotes and eukaryotes.</title>
        <authorList>
            <person name="Spang A."/>
            <person name="Saw J.H."/>
            <person name="Jorgensen S.L."/>
            <person name="Zaremba-Niedzwiedzka K."/>
            <person name="Martijn J."/>
            <person name="Lind A.E."/>
            <person name="van Eijk R."/>
            <person name="Schleper C."/>
            <person name="Guy L."/>
            <person name="Ettema T.J."/>
        </authorList>
    </citation>
    <scope>NUCLEOTIDE SEQUENCE</scope>
</reference>
<gene>
    <name evidence="1" type="ORF">LCGC14_1904000</name>
</gene>
<sequence length="83" mass="9075">MSKAGDIVAVIRRVIDPDAPYDVPSHADVRLLRKHADRLETWGRAYPLDIFPEPDMKAAAELLIAGGITLDAISASNMRHVIA</sequence>
<dbReference type="EMBL" id="LAZR01019990">
    <property type="protein sequence ID" value="KKL90502.1"/>
    <property type="molecule type" value="Genomic_DNA"/>
</dbReference>
<accession>A0A0F9ITT2</accession>